<evidence type="ECO:0000313" key="3">
    <source>
        <dbReference type="Proteomes" id="UP000287188"/>
    </source>
</evidence>
<dbReference type="RefSeq" id="WP_126551798.1">
    <property type="nucleotide sequence ID" value="NZ_BIFS01000001.1"/>
</dbReference>
<evidence type="ECO:0000313" key="2">
    <source>
        <dbReference type="EMBL" id="GCE20047.1"/>
    </source>
</evidence>
<accession>A0A402ALM8</accession>
<evidence type="ECO:0000256" key="1">
    <source>
        <dbReference type="ARBA" id="ARBA00022801"/>
    </source>
</evidence>
<dbReference type="EMBL" id="BIFS01000001">
    <property type="protein sequence ID" value="GCE20047.1"/>
    <property type="molecule type" value="Genomic_DNA"/>
</dbReference>
<keyword evidence="3" id="KW-1185">Reference proteome</keyword>
<comment type="caution">
    <text evidence="2">The sequence shown here is derived from an EMBL/GenBank/DDBJ whole genome shotgun (WGS) entry which is preliminary data.</text>
</comment>
<dbReference type="Proteomes" id="UP000287188">
    <property type="component" value="Unassembled WGS sequence"/>
</dbReference>
<dbReference type="Pfam" id="PF04185">
    <property type="entry name" value="Phosphoesterase"/>
    <property type="match status" value="1"/>
</dbReference>
<reference evidence="3" key="1">
    <citation type="submission" date="2018-12" db="EMBL/GenBank/DDBJ databases">
        <title>Tengunoibacter tsumagoiensis gen. nov., sp. nov., Dictyobacter kobayashii sp. nov., D. alpinus sp. nov., and D. joshuensis sp. nov. and description of Dictyobacteraceae fam. nov. within the order Ktedonobacterales isolated from Tengu-no-mugimeshi.</title>
        <authorList>
            <person name="Wang C.M."/>
            <person name="Zheng Y."/>
            <person name="Sakai Y."/>
            <person name="Toyoda A."/>
            <person name="Minakuchi Y."/>
            <person name="Abe K."/>
            <person name="Yokota A."/>
            <person name="Yabe S."/>
        </authorList>
    </citation>
    <scope>NUCLEOTIDE SEQUENCE [LARGE SCALE GENOMIC DNA]</scope>
    <source>
        <strain evidence="3">Uno11</strain>
    </source>
</reference>
<dbReference type="PANTHER" id="PTHR31956:SF1">
    <property type="entry name" value="NON-SPECIFIC PHOSPHOLIPASE C1"/>
    <property type="match status" value="1"/>
</dbReference>
<proteinExistence type="predicted"/>
<name>A0A402ALM8_9CHLR</name>
<dbReference type="InterPro" id="IPR017850">
    <property type="entry name" value="Alkaline_phosphatase_core_sf"/>
</dbReference>
<keyword evidence="1" id="KW-0378">Hydrolase</keyword>
<dbReference type="InterPro" id="IPR007312">
    <property type="entry name" value="Phosphoesterase"/>
</dbReference>
<dbReference type="Gene3D" id="3.40.720.10">
    <property type="entry name" value="Alkaline Phosphatase, subunit A"/>
    <property type="match status" value="2"/>
</dbReference>
<dbReference type="GO" id="GO:0042578">
    <property type="term" value="F:phosphoric ester hydrolase activity"/>
    <property type="evidence" value="ECO:0007669"/>
    <property type="project" value="UniProtKB-ARBA"/>
</dbReference>
<dbReference type="AlphaFoldDB" id="A0A402ALM8"/>
<organism evidence="2 3">
    <name type="scientific">Dictyobacter kobayashii</name>
    <dbReference type="NCBI Taxonomy" id="2014872"/>
    <lineage>
        <taxon>Bacteria</taxon>
        <taxon>Bacillati</taxon>
        <taxon>Chloroflexota</taxon>
        <taxon>Ktedonobacteria</taxon>
        <taxon>Ktedonobacterales</taxon>
        <taxon>Dictyobacteraceae</taxon>
        <taxon>Dictyobacter</taxon>
    </lineage>
</organism>
<dbReference type="PANTHER" id="PTHR31956">
    <property type="entry name" value="NON-SPECIFIC PHOSPHOLIPASE C4-RELATED"/>
    <property type="match status" value="1"/>
</dbReference>
<sequence>MPMKRMLLTKHLFHNSLILSIFLLAIFNGDAFAWSNPPPPPGQTSPIQHIIYIVQENRSFDAYFGRYPRDGYVQGVYCATPTTQPCTNQKTVALQALNDTTGHMLPDFEHSWSSAHIDYDSTQMDKFNHSTLCAALACYVAAYRREIPNYWKLADNFVLGDNTFSSVMGPSFPNHLYAVAGRSGQLYVGSMIDNPMLNGMEPIIWGCQASGKATVETFTHAANTTPFVGGSISPPPCWTNNQVATLASEMNSFGKSWKYYVSNTTDSNDFLASFSDVNVPSTATHPNGIDTRMNGFQMDIANNTLPQFSWLSADHTQNEHPGQSTSCQGENWVSEQINAVESNPNIWANSVIVVTWDDFGGFYDNVAPPPLHDEPIGFGFRVPLLIISPFAHHTISHRRYDLTSTLKFAEETFLGPNPSLLSKRELQVASIGDDLNFAAPPVPPVTLPIRTCP</sequence>
<dbReference type="OrthoDB" id="9770871at2"/>
<evidence type="ECO:0008006" key="4">
    <source>
        <dbReference type="Google" id="ProtNLM"/>
    </source>
</evidence>
<protein>
    <recommendedName>
        <fullName evidence="4">Acid phosphatase</fullName>
    </recommendedName>
</protein>
<gene>
    <name evidence="2" type="ORF">KDK_38470</name>
</gene>